<accession>A0A559KFI8</accession>
<evidence type="ECO:0000313" key="2">
    <source>
        <dbReference type="EMBL" id="TVY10890.1"/>
    </source>
</evidence>
<dbReference type="PROSITE" id="PS51186">
    <property type="entry name" value="GNAT"/>
    <property type="match status" value="1"/>
</dbReference>
<sequence>MSAISLGNVTAREMRPEELEQGLSIRNSIFSPITAEDWKIDGDVKTAAIAFDGEEVIGFIPLYFRNFQLVPGVHVTAAFENAVGTSEACRGRGVGSQMIEAACRFLPNQADALFLYRGDERSAGYRFYTNTGHSDLHYVRNYTRANDLHEAGGARLAMPPNVIISEDTDTILARQDELLPLFEDTYAAFGGFPQRRPGYWAHALRSTIYVAHPTEFHLVQLQEQGRLIGYAIVGRKQRDGEQGPLHVLEIAALGGSLDHASRVLQGVCAFSEQRGSVSTIMPIGYAHPFARLLPELGFQTQRRFHQVMAQLFDPRQLFERAWRDRLRLPGIRLNVWTPKRELTLLDGEGEAPQTVTLEMKEDTLTAWLLGRIDLLARIREGTITVLIQPPANPSGLDGIDRILSEIARAIPHADWVYHHLDYI</sequence>
<dbReference type="InterPro" id="IPR000182">
    <property type="entry name" value="GNAT_dom"/>
</dbReference>
<keyword evidence="3" id="KW-1185">Reference proteome</keyword>
<dbReference type="GO" id="GO:0016747">
    <property type="term" value="F:acyltransferase activity, transferring groups other than amino-acyl groups"/>
    <property type="evidence" value="ECO:0007669"/>
    <property type="project" value="InterPro"/>
</dbReference>
<dbReference type="Gene3D" id="3.40.630.30">
    <property type="match status" value="1"/>
</dbReference>
<dbReference type="InterPro" id="IPR016181">
    <property type="entry name" value="Acyl_CoA_acyltransferase"/>
</dbReference>
<keyword evidence="2" id="KW-0808">Transferase</keyword>
<gene>
    <name evidence="2" type="ORF">FPZ49_05245</name>
</gene>
<dbReference type="CDD" id="cd04301">
    <property type="entry name" value="NAT_SF"/>
    <property type="match status" value="1"/>
</dbReference>
<organism evidence="2 3">
    <name type="scientific">Paenibacillus cremeus</name>
    <dbReference type="NCBI Taxonomy" id="2163881"/>
    <lineage>
        <taxon>Bacteria</taxon>
        <taxon>Bacillati</taxon>
        <taxon>Bacillota</taxon>
        <taxon>Bacilli</taxon>
        <taxon>Bacillales</taxon>
        <taxon>Paenibacillaceae</taxon>
        <taxon>Paenibacillus</taxon>
    </lineage>
</organism>
<protein>
    <submittedName>
        <fullName evidence="2">GNAT family N-acetyltransferase</fullName>
    </submittedName>
</protein>
<dbReference type="Proteomes" id="UP000317036">
    <property type="component" value="Unassembled WGS sequence"/>
</dbReference>
<dbReference type="AlphaFoldDB" id="A0A559KFI8"/>
<reference evidence="2 3" key="1">
    <citation type="submission" date="2019-07" db="EMBL/GenBank/DDBJ databases">
        <authorList>
            <person name="Kim J."/>
        </authorList>
    </citation>
    <scope>NUCLEOTIDE SEQUENCE [LARGE SCALE GENOMIC DNA]</scope>
    <source>
        <strain evidence="2 3">JC52</strain>
    </source>
</reference>
<dbReference type="RefSeq" id="WP_144844238.1">
    <property type="nucleotide sequence ID" value="NZ_VNJI01000005.1"/>
</dbReference>
<dbReference type="EMBL" id="VNJI01000005">
    <property type="protein sequence ID" value="TVY10890.1"/>
    <property type="molecule type" value="Genomic_DNA"/>
</dbReference>
<evidence type="ECO:0000259" key="1">
    <source>
        <dbReference type="PROSITE" id="PS51186"/>
    </source>
</evidence>
<comment type="caution">
    <text evidence="2">The sequence shown here is derived from an EMBL/GenBank/DDBJ whole genome shotgun (WGS) entry which is preliminary data.</text>
</comment>
<evidence type="ECO:0000313" key="3">
    <source>
        <dbReference type="Proteomes" id="UP000317036"/>
    </source>
</evidence>
<dbReference type="OrthoDB" id="4228396at2"/>
<proteinExistence type="predicted"/>
<name>A0A559KFI8_9BACL</name>
<feature type="domain" description="N-acetyltransferase" evidence="1">
    <location>
        <begin position="9"/>
        <end position="145"/>
    </location>
</feature>
<dbReference type="Pfam" id="PF00583">
    <property type="entry name" value="Acetyltransf_1"/>
    <property type="match status" value="1"/>
</dbReference>
<dbReference type="SUPFAM" id="SSF55729">
    <property type="entry name" value="Acyl-CoA N-acyltransferases (Nat)"/>
    <property type="match status" value="1"/>
</dbReference>